<dbReference type="SUPFAM" id="SSF55729">
    <property type="entry name" value="Acyl-CoA N-acyltransferases (Nat)"/>
    <property type="match status" value="1"/>
</dbReference>
<evidence type="ECO:0000313" key="3">
    <source>
        <dbReference type="Proteomes" id="UP000320390"/>
    </source>
</evidence>
<feature type="domain" description="BioF2-like acetyltransferase" evidence="1">
    <location>
        <begin position="165"/>
        <end position="306"/>
    </location>
</feature>
<protein>
    <recommendedName>
        <fullName evidence="1">BioF2-like acetyltransferase domain-containing protein</fullName>
    </recommendedName>
</protein>
<keyword evidence="3" id="KW-1185">Reference proteome</keyword>
<reference evidence="2 3" key="1">
    <citation type="submission" date="2019-02" db="EMBL/GenBank/DDBJ databases">
        <title>Deep-cultivation of Planctomycetes and their phenomic and genomic characterization uncovers novel biology.</title>
        <authorList>
            <person name="Wiegand S."/>
            <person name="Jogler M."/>
            <person name="Boedeker C."/>
            <person name="Pinto D."/>
            <person name="Vollmers J."/>
            <person name="Rivas-Marin E."/>
            <person name="Kohn T."/>
            <person name="Peeters S.H."/>
            <person name="Heuer A."/>
            <person name="Rast P."/>
            <person name="Oberbeckmann S."/>
            <person name="Bunk B."/>
            <person name="Jeske O."/>
            <person name="Meyerdierks A."/>
            <person name="Storesund J.E."/>
            <person name="Kallscheuer N."/>
            <person name="Luecker S."/>
            <person name="Lage O.M."/>
            <person name="Pohl T."/>
            <person name="Merkel B.J."/>
            <person name="Hornburger P."/>
            <person name="Mueller R.-W."/>
            <person name="Bruemmer F."/>
            <person name="Labrenz M."/>
            <person name="Spormann A.M."/>
            <person name="Op den Camp H."/>
            <person name="Overmann J."/>
            <person name="Amann R."/>
            <person name="Jetten M.S.M."/>
            <person name="Mascher T."/>
            <person name="Medema M.H."/>
            <person name="Devos D.P."/>
            <person name="Kaster A.-K."/>
            <person name="Ovreas L."/>
            <person name="Rohde M."/>
            <person name="Galperin M.Y."/>
            <person name="Jogler C."/>
        </authorList>
    </citation>
    <scope>NUCLEOTIDE SEQUENCE [LARGE SCALE GENOMIC DNA]</scope>
    <source>
        <strain evidence="2 3">Poly30</strain>
    </source>
</reference>
<dbReference type="RefSeq" id="WP_145194525.1">
    <property type="nucleotide sequence ID" value="NZ_CP036434.1"/>
</dbReference>
<dbReference type="InterPro" id="IPR038740">
    <property type="entry name" value="BioF2-like_GNAT_dom"/>
</dbReference>
<evidence type="ECO:0000259" key="1">
    <source>
        <dbReference type="Pfam" id="PF13480"/>
    </source>
</evidence>
<dbReference type="AlphaFoldDB" id="A0A518EM21"/>
<dbReference type="OrthoDB" id="5454414at2"/>
<dbReference type="Pfam" id="PF13480">
    <property type="entry name" value="Acetyltransf_6"/>
    <property type="match status" value="1"/>
</dbReference>
<dbReference type="Proteomes" id="UP000320390">
    <property type="component" value="Chromosome"/>
</dbReference>
<gene>
    <name evidence="2" type="ORF">Poly30_05960</name>
</gene>
<dbReference type="EMBL" id="CP036434">
    <property type="protein sequence ID" value="QDV05101.1"/>
    <property type="molecule type" value="Genomic_DNA"/>
</dbReference>
<accession>A0A518EM21</accession>
<dbReference type="InterPro" id="IPR016181">
    <property type="entry name" value="Acyl_CoA_acyltransferase"/>
</dbReference>
<evidence type="ECO:0000313" key="2">
    <source>
        <dbReference type="EMBL" id="QDV05101.1"/>
    </source>
</evidence>
<dbReference type="Gene3D" id="3.40.630.30">
    <property type="match status" value="1"/>
</dbReference>
<name>A0A518EM21_9BACT</name>
<proteinExistence type="predicted"/>
<sequence length="322" mass="36152">MERLEYSQFVEARREFDAAVLGSGDLAGSCWLSPWQIAAHDSMNRGGDEPRRHLIYRSEEAWLALIEYEIPGAYLPFESTWMFACPLVGEPAAAADLLLRVIERHRRELRAILVGGVPVGSELHRRLRGLQGADGFGARAEQEGTESCIIDLSEGGIEGWLARRSKNFQRSARRARLPAGADVADGLTLAPDDTYARILDIQQRSHKAAKGEDIFSTPVYRDFYRRLLGDLHASGELRLTFVSQGGVDLAYHFGFTRAHHYRGYQMSFAEEARSLGLGTALQMLHLERAEAEGATRYDMGMLAPYKERWVDRVERSVLVVLQ</sequence>
<organism evidence="2 3">
    <name type="scientific">Saltatorellus ferox</name>
    <dbReference type="NCBI Taxonomy" id="2528018"/>
    <lineage>
        <taxon>Bacteria</taxon>
        <taxon>Pseudomonadati</taxon>
        <taxon>Planctomycetota</taxon>
        <taxon>Planctomycetia</taxon>
        <taxon>Planctomycetia incertae sedis</taxon>
        <taxon>Saltatorellus</taxon>
    </lineage>
</organism>